<dbReference type="InterPro" id="IPR015662">
    <property type="entry name" value="Promotilin"/>
</dbReference>
<evidence type="ECO:0000256" key="5">
    <source>
        <dbReference type="SAM" id="MobiDB-lite"/>
    </source>
</evidence>
<name>A0A6J3FV94_SAPAP</name>
<evidence type="ECO:0000256" key="4">
    <source>
        <dbReference type="ARBA" id="ARBA00022702"/>
    </source>
</evidence>
<comment type="subcellular location">
    <subcellularLocation>
        <location evidence="1">Secreted</location>
    </subcellularLocation>
</comment>
<feature type="domain" description="Motilin/ghrelin" evidence="7">
    <location>
        <begin position="27"/>
        <end position="52"/>
    </location>
</feature>
<feature type="chain" id="PRO_5027017059" evidence="6">
    <location>
        <begin position="26"/>
        <end position="111"/>
    </location>
</feature>
<gene>
    <name evidence="9" type="primary">MLN</name>
</gene>
<dbReference type="Pfam" id="PF04644">
    <property type="entry name" value="Motilin_ghrelin"/>
    <property type="match status" value="1"/>
</dbReference>
<reference evidence="9" key="1">
    <citation type="submission" date="2025-08" db="UniProtKB">
        <authorList>
            <consortium name="RefSeq"/>
        </authorList>
    </citation>
    <scope>IDENTIFICATION</scope>
    <source>
        <tissue evidence="9">Blood</tissue>
    </source>
</reference>
<evidence type="ECO:0000313" key="9">
    <source>
        <dbReference type="RefSeq" id="XP_032109320.1"/>
    </source>
</evidence>
<sequence>MVSRKAVAALLVVHAAAMLATQTEAFVPIFTYGELQRMQERERNKGQKKSLSIWQRSGEEGPVDPTEPIEEEENKMIKGSRNKILGRLKQTTNKVKTASKLGSVAGSDTCH</sequence>
<keyword evidence="3" id="KW-0964">Secreted</keyword>
<keyword evidence="8" id="KW-1185">Reference proteome</keyword>
<evidence type="ECO:0000256" key="6">
    <source>
        <dbReference type="SAM" id="SignalP"/>
    </source>
</evidence>
<protein>
    <submittedName>
        <fullName evidence="9">Promotilin isoform X2</fullName>
    </submittedName>
</protein>
<feature type="signal peptide" evidence="6">
    <location>
        <begin position="1"/>
        <end position="25"/>
    </location>
</feature>
<keyword evidence="6" id="KW-0732">Signal</keyword>
<dbReference type="PANTHER" id="PTHR14156:SF0">
    <property type="entry name" value="PROMOTILIN"/>
    <property type="match status" value="1"/>
</dbReference>
<dbReference type="Proteomes" id="UP000504640">
    <property type="component" value="Unplaced"/>
</dbReference>
<dbReference type="AlphaFoldDB" id="A0A6J3FV94"/>
<keyword evidence="4" id="KW-0372">Hormone</keyword>
<organism evidence="8 9">
    <name type="scientific">Sapajus apella</name>
    <name type="common">Brown-capped capuchin</name>
    <name type="synonym">Cebus apella</name>
    <dbReference type="NCBI Taxonomy" id="9515"/>
    <lineage>
        <taxon>Eukaryota</taxon>
        <taxon>Metazoa</taxon>
        <taxon>Chordata</taxon>
        <taxon>Craniata</taxon>
        <taxon>Vertebrata</taxon>
        <taxon>Euteleostomi</taxon>
        <taxon>Mammalia</taxon>
        <taxon>Eutheria</taxon>
        <taxon>Euarchontoglires</taxon>
        <taxon>Primates</taxon>
        <taxon>Haplorrhini</taxon>
        <taxon>Platyrrhini</taxon>
        <taxon>Cebidae</taxon>
        <taxon>Cebinae</taxon>
        <taxon>Sapajus</taxon>
    </lineage>
</organism>
<evidence type="ECO:0000256" key="3">
    <source>
        <dbReference type="ARBA" id="ARBA00022525"/>
    </source>
</evidence>
<evidence type="ECO:0000256" key="2">
    <source>
        <dbReference type="ARBA" id="ARBA00006473"/>
    </source>
</evidence>
<dbReference type="GO" id="GO:0031788">
    <property type="term" value="F:motilin receptor binding"/>
    <property type="evidence" value="ECO:0007669"/>
    <property type="project" value="TreeGrafter"/>
</dbReference>
<dbReference type="GeneID" id="116533627"/>
<evidence type="ECO:0000259" key="7">
    <source>
        <dbReference type="Pfam" id="PF04644"/>
    </source>
</evidence>
<feature type="region of interest" description="Disordered" evidence="5">
    <location>
        <begin position="41"/>
        <end position="69"/>
    </location>
</feature>
<comment type="similarity">
    <text evidence="2">Belongs to the motilin family.</text>
</comment>
<proteinExistence type="inferred from homology"/>
<dbReference type="GO" id="GO:0005576">
    <property type="term" value="C:extracellular region"/>
    <property type="evidence" value="ECO:0007669"/>
    <property type="project" value="UniProtKB-SubCell"/>
</dbReference>
<dbReference type="RefSeq" id="XP_032109320.1">
    <property type="nucleotide sequence ID" value="XM_032253429.1"/>
</dbReference>
<dbReference type="InterPro" id="IPR006738">
    <property type="entry name" value="Motilin_ghrelin"/>
</dbReference>
<evidence type="ECO:0000313" key="8">
    <source>
        <dbReference type="Proteomes" id="UP000504640"/>
    </source>
</evidence>
<accession>A0A6J3FV94</accession>
<dbReference type="CTD" id="4295"/>
<dbReference type="PANTHER" id="PTHR14156">
    <property type="entry name" value="MOTILIN"/>
    <property type="match status" value="1"/>
</dbReference>
<dbReference type="GO" id="GO:0005179">
    <property type="term" value="F:hormone activity"/>
    <property type="evidence" value="ECO:0007669"/>
    <property type="project" value="UniProtKB-KW"/>
</dbReference>
<evidence type="ECO:0000256" key="1">
    <source>
        <dbReference type="ARBA" id="ARBA00004613"/>
    </source>
</evidence>